<dbReference type="AlphaFoldDB" id="A0A2W5VD19"/>
<dbReference type="InterPro" id="IPR011751">
    <property type="entry name" value="Mxa_paralog_2265"/>
</dbReference>
<sequence>MEEPVIFSTVVEGTKKAFGARLTPALLAKLRDAGMDFNSGAPAYPMDAFLRAFHVLADELVPDEPDANRRYRRLGHDFMAGYVETGLGRATLMMAKLIGLRRALERLGRNLYTTGNYLTVELVNVSPTCLLAITRVRPVFHSFVTDAWGVIAQYRLGIFDAVFELLGTPGTIELLGDSRFETRFRLTWEVKR</sequence>
<dbReference type="EMBL" id="QFQP01000027">
    <property type="protein sequence ID" value="PZR08011.1"/>
    <property type="molecule type" value="Genomic_DNA"/>
</dbReference>
<dbReference type="NCBIfam" id="TIGR02265">
    <property type="entry name" value="Mxa_TIGR02265"/>
    <property type="match status" value="1"/>
</dbReference>
<dbReference type="Proteomes" id="UP000249061">
    <property type="component" value="Unassembled WGS sequence"/>
</dbReference>
<reference evidence="1 2" key="1">
    <citation type="submission" date="2017-08" db="EMBL/GenBank/DDBJ databases">
        <title>Infants hospitalized years apart are colonized by the same room-sourced microbial strains.</title>
        <authorList>
            <person name="Brooks B."/>
            <person name="Olm M.R."/>
            <person name="Firek B.A."/>
            <person name="Baker R."/>
            <person name="Thomas B.C."/>
            <person name="Morowitz M.J."/>
            <person name="Banfield J.F."/>
        </authorList>
    </citation>
    <scope>NUCLEOTIDE SEQUENCE [LARGE SCALE GENOMIC DNA]</scope>
    <source>
        <strain evidence="1">S2_003_000_R2_14</strain>
    </source>
</reference>
<comment type="caution">
    <text evidence="1">The sequence shown here is derived from an EMBL/GenBank/DDBJ whole genome shotgun (WGS) entry which is preliminary data.</text>
</comment>
<protein>
    <recommendedName>
        <fullName evidence="3">TIGR02265 family protein</fullName>
    </recommendedName>
</protein>
<evidence type="ECO:0000313" key="1">
    <source>
        <dbReference type="EMBL" id="PZR08011.1"/>
    </source>
</evidence>
<accession>A0A2W5VD19</accession>
<organism evidence="1 2">
    <name type="scientific">Archangium gephyra</name>
    <dbReference type="NCBI Taxonomy" id="48"/>
    <lineage>
        <taxon>Bacteria</taxon>
        <taxon>Pseudomonadati</taxon>
        <taxon>Myxococcota</taxon>
        <taxon>Myxococcia</taxon>
        <taxon>Myxococcales</taxon>
        <taxon>Cystobacterineae</taxon>
        <taxon>Archangiaceae</taxon>
        <taxon>Archangium</taxon>
    </lineage>
</organism>
<evidence type="ECO:0000313" key="2">
    <source>
        <dbReference type="Proteomes" id="UP000249061"/>
    </source>
</evidence>
<gene>
    <name evidence="1" type="ORF">DI536_25585</name>
</gene>
<dbReference type="Pfam" id="PF09536">
    <property type="entry name" value="DUF2378"/>
    <property type="match status" value="1"/>
</dbReference>
<evidence type="ECO:0008006" key="3">
    <source>
        <dbReference type="Google" id="ProtNLM"/>
    </source>
</evidence>
<proteinExistence type="predicted"/>
<name>A0A2W5VD19_9BACT</name>